<feature type="transmembrane region" description="Helical" evidence="11">
    <location>
        <begin position="323"/>
        <end position="346"/>
    </location>
</feature>
<evidence type="ECO:0000313" key="13">
    <source>
        <dbReference type="EMBL" id="KAJ7978672.1"/>
    </source>
</evidence>
<evidence type="ECO:0000256" key="4">
    <source>
        <dbReference type="ARBA" id="ARBA00022692"/>
    </source>
</evidence>
<keyword evidence="14" id="KW-1185">Reference proteome</keyword>
<evidence type="ECO:0000256" key="8">
    <source>
        <dbReference type="ARBA" id="ARBA00023136"/>
    </source>
</evidence>
<dbReference type="Pfam" id="PF01490">
    <property type="entry name" value="Aa_trans"/>
    <property type="match status" value="1"/>
</dbReference>
<dbReference type="EMBL" id="JARAOO010000002">
    <property type="protein sequence ID" value="KAJ7978672.1"/>
    <property type="molecule type" value="Genomic_DNA"/>
</dbReference>
<feature type="transmembrane region" description="Helical" evidence="11">
    <location>
        <begin position="88"/>
        <end position="110"/>
    </location>
</feature>
<keyword evidence="7 11" id="KW-1133">Transmembrane helix</keyword>
<keyword evidence="5" id="KW-0769">Symport</keyword>
<dbReference type="Proteomes" id="UP001163823">
    <property type="component" value="Chromosome 2"/>
</dbReference>
<evidence type="ECO:0000256" key="3">
    <source>
        <dbReference type="ARBA" id="ARBA00022448"/>
    </source>
</evidence>
<feature type="transmembrane region" description="Helical" evidence="11">
    <location>
        <begin position="475"/>
        <end position="499"/>
    </location>
</feature>
<evidence type="ECO:0000256" key="6">
    <source>
        <dbReference type="ARBA" id="ARBA00022970"/>
    </source>
</evidence>
<dbReference type="GO" id="GO:0015293">
    <property type="term" value="F:symporter activity"/>
    <property type="evidence" value="ECO:0007669"/>
    <property type="project" value="UniProtKB-KW"/>
</dbReference>
<dbReference type="InterPro" id="IPR013057">
    <property type="entry name" value="AA_transpt_TM"/>
</dbReference>
<feature type="transmembrane region" description="Helical" evidence="11">
    <location>
        <begin position="417"/>
        <end position="437"/>
    </location>
</feature>
<protein>
    <submittedName>
        <fullName evidence="13">Lysine histidine transporter-like 8</fullName>
    </submittedName>
</protein>
<dbReference type="PANTHER" id="PTHR48017">
    <property type="entry name" value="OS05G0424000 PROTEIN-RELATED"/>
    <property type="match status" value="1"/>
</dbReference>
<proteinExistence type="inferred from homology"/>
<feature type="domain" description="Amino acid transporter transmembrane" evidence="12">
    <location>
        <begin position="86"/>
        <end position="496"/>
    </location>
</feature>
<feature type="transmembrane region" description="Helical" evidence="11">
    <location>
        <begin position="231"/>
        <end position="253"/>
    </location>
</feature>
<keyword evidence="9" id="KW-0927">Auxin signaling pathway</keyword>
<accession>A0AAD7QBW8</accession>
<keyword evidence="8 11" id="KW-0472">Membrane</keyword>
<dbReference type="GO" id="GO:0006865">
    <property type="term" value="P:amino acid transport"/>
    <property type="evidence" value="ECO:0007669"/>
    <property type="project" value="UniProtKB-KW"/>
</dbReference>
<keyword evidence="4 11" id="KW-0812">Transmembrane</keyword>
<evidence type="ECO:0000259" key="12">
    <source>
        <dbReference type="Pfam" id="PF01490"/>
    </source>
</evidence>
<evidence type="ECO:0000256" key="10">
    <source>
        <dbReference type="ARBA" id="ARBA00045588"/>
    </source>
</evidence>
<feature type="transmembrane region" description="Helical" evidence="11">
    <location>
        <begin position="206"/>
        <end position="224"/>
    </location>
</feature>
<evidence type="ECO:0000256" key="5">
    <source>
        <dbReference type="ARBA" id="ARBA00022847"/>
    </source>
</evidence>
<feature type="transmembrane region" description="Helical" evidence="11">
    <location>
        <begin position="443"/>
        <end position="463"/>
    </location>
</feature>
<dbReference type="AlphaFoldDB" id="A0AAD7QBW8"/>
<evidence type="ECO:0000256" key="9">
    <source>
        <dbReference type="ARBA" id="ARBA00023294"/>
    </source>
</evidence>
<comment type="similarity">
    <text evidence="2">Belongs to the amino acid/polyamine transporter 2 family. Amino acid/auxin permease (AAAP) (TC 2.A.18.1) subfamily.</text>
</comment>
<keyword evidence="3" id="KW-0813">Transport</keyword>
<name>A0AAD7QBW8_QUISA</name>
<evidence type="ECO:0000256" key="11">
    <source>
        <dbReference type="SAM" id="Phobius"/>
    </source>
</evidence>
<dbReference type="KEGG" id="qsa:O6P43_002165"/>
<evidence type="ECO:0000256" key="1">
    <source>
        <dbReference type="ARBA" id="ARBA00004127"/>
    </source>
</evidence>
<comment type="caution">
    <text evidence="13">The sequence shown here is derived from an EMBL/GenBank/DDBJ whole genome shotgun (WGS) entry which is preliminary data.</text>
</comment>
<feature type="transmembrane region" description="Helical" evidence="11">
    <location>
        <begin position="375"/>
        <end position="396"/>
    </location>
</feature>
<evidence type="ECO:0000256" key="7">
    <source>
        <dbReference type="ARBA" id="ARBA00022989"/>
    </source>
</evidence>
<evidence type="ECO:0000256" key="2">
    <source>
        <dbReference type="ARBA" id="ARBA00005590"/>
    </source>
</evidence>
<comment type="function">
    <text evidence="10">Carrier protein involved in proton-driven auxin influx. Mediates the formation of auxin gradient from developing leaves (site of auxin biosynthesis) to tips by contributing to the loading of auxin in vascular tissues and facilitating acropetal (base to tip) auxin transport within inner tissues of the root apex, and basipetal (tip to base) auxin transport within outer tissues of the root apex. May be involved in lateral roots and nodules formation.</text>
</comment>
<gene>
    <name evidence="13" type="ORF">O6P43_002165</name>
</gene>
<organism evidence="13 14">
    <name type="scientific">Quillaja saponaria</name>
    <name type="common">Soap bark tree</name>
    <dbReference type="NCBI Taxonomy" id="32244"/>
    <lineage>
        <taxon>Eukaryota</taxon>
        <taxon>Viridiplantae</taxon>
        <taxon>Streptophyta</taxon>
        <taxon>Embryophyta</taxon>
        <taxon>Tracheophyta</taxon>
        <taxon>Spermatophyta</taxon>
        <taxon>Magnoliopsida</taxon>
        <taxon>eudicotyledons</taxon>
        <taxon>Gunneridae</taxon>
        <taxon>Pentapetalae</taxon>
        <taxon>rosids</taxon>
        <taxon>fabids</taxon>
        <taxon>Fabales</taxon>
        <taxon>Quillajaceae</taxon>
        <taxon>Quillaja</taxon>
    </lineage>
</organism>
<evidence type="ECO:0000313" key="14">
    <source>
        <dbReference type="Proteomes" id="UP001163823"/>
    </source>
</evidence>
<sequence length="510" mass="55935">MGESIKVNPKIPELALQQYSATTLVKRPEESLPPSPSSQVICINISLLQSNSDGHYDDDQANSHQHGQQLINPQDAWLPITESRNGNAYFATFHLLSSGIGVHALVLPLAFATLGWVWGTICLSLTYMWQLYTILLLIQLHESIPGIRFSRYLHLSMAAFGKKLGKVAALFPVMYLSGGTCVMLIITGGSNMELFFKTICDDKAKSLSSVEWFLVFTCISIAIAQLPNLNSIAGVSLIGAITTVCYCTLLWVLSVRKGRPAGISYSSSLAVADDQSNVAKMSGVLNALGIFFLAFRGHNVLLEIQGTMPSSPKHPSREPMYKGVTISYLLIAMCMFPLAITGFWAYGNKIPSTGGLLSAFSQFHRDQISNFTMGVIYLLIVIHCLCSFQVYAMVVFDNLELRYTSLKKKRCTRLARTCLRLFVGGLAFFVAVAFPFLPSLAALLGGMTLPLTYAYPCFMWITIKKPRRGGVIWCLNLALGCLGIILSVLLVAAAIWTLAHKGLKANFFNP</sequence>
<dbReference type="GO" id="GO:0009734">
    <property type="term" value="P:auxin-activated signaling pathway"/>
    <property type="evidence" value="ECO:0007669"/>
    <property type="project" value="UniProtKB-KW"/>
</dbReference>
<comment type="subcellular location">
    <subcellularLocation>
        <location evidence="1">Endomembrane system</location>
        <topology evidence="1">Multi-pass membrane protein</topology>
    </subcellularLocation>
</comment>
<keyword evidence="6" id="KW-0029">Amino-acid transport</keyword>
<feature type="transmembrane region" description="Helical" evidence="11">
    <location>
        <begin position="283"/>
        <end position="302"/>
    </location>
</feature>
<dbReference type="GO" id="GO:0012505">
    <property type="term" value="C:endomembrane system"/>
    <property type="evidence" value="ECO:0007669"/>
    <property type="project" value="UniProtKB-SubCell"/>
</dbReference>
<reference evidence="13" key="1">
    <citation type="journal article" date="2023" name="Science">
        <title>Elucidation of the pathway for biosynthesis of saponin adjuvants from the soapbark tree.</title>
        <authorList>
            <person name="Reed J."/>
            <person name="Orme A."/>
            <person name="El-Demerdash A."/>
            <person name="Owen C."/>
            <person name="Martin L.B.B."/>
            <person name="Misra R.C."/>
            <person name="Kikuchi S."/>
            <person name="Rejzek M."/>
            <person name="Martin A.C."/>
            <person name="Harkess A."/>
            <person name="Leebens-Mack J."/>
            <person name="Louveau T."/>
            <person name="Stephenson M.J."/>
            <person name="Osbourn A."/>
        </authorList>
    </citation>
    <scope>NUCLEOTIDE SEQUENCE</scope>
    <source>
        <strain evidence="13">S10</strain>
    </source>
</reference>
<feature type="transmembrane region" description="Helical" evidence="11">
    <location>
        <begin position="116"/>
        <end position="138"/>
    </location>
</feature>
<feature type="transmembrane region" description="Helical" evidence="11">
    <location>
        <begin position="167"/>
        <end position="186"/>
    </location>
</feature>